<dbReference type="HOGENOM" id="CLU_2650983_0_0_3"/>
<dbReference type="RefSeq" id="WP_015176728.1">
    <property type="nucleotide sequence ID" value="NC_019729.1"/>
</dbReference>
<sequence length="76" mass="8925">MPVPQKVNWEHLNESSPARKWSFEALLLRGRRKESEVRSQKKYFYKYEMLLSEFSCGTGILPVHKKLIDNGTISQI</sequence>
<evidence type="ECO:0000313" key="2">
    <source>
        <dbReference type="Proteomes" id="UP000010478"/>
    </source>
</evidence>
<reference evidence="1 2" key="1">
    <citation type="submission" date="2012-05" db="EMBL/GenBank/DDBJ databases">
        <title>Finished chromosome of genome of Oscillatoria sp. PCC 7112.</title>
        <authorList>
            <consortium name="US DOE Joint Genome Institute"/>
            <person name="Gugger M."/>
            <person name="Coursin T."/>
            <person name="Rippka R."/>
            <person name="Tandeau De Marsac N."/>
            <person name="Huntemann M."/>
            <person name="Wei C.-L."/>
            <person name="Han J."/>
            <person name="Detter J.C."/>
            <person name="Han C."/>
            <person name="Tapia R."/>
            <person name="Davenport K."/>
            <person name="Daligault H."/>
            <person name="Erkkila T."/>
            <person name="Gu W."/>
            <person name="Munk A.C.C."/>
            <person name="Teshima H."/>
            <person name="Xu Y."/>
            <person name="Chain P."/>
            <person name="Chen A."/>
            <person name="Krypides N."/>
            <person name="Mavromatis K."/>
            <person name="Markowitz V."/>
            <person name="Szeto E."/>
            <person name="Ivanova N."/>
            <person name="Mikhailova N."/>
            <person name="Ovchinnikova G."/>
            <person name="Pagani I."/>
            <person name="Pati A."/>
            <person name="Goodwin L."/>
            <person name="Peters L."/>
            <person name="Pitluck S."/>
            <person name="Woyke T."/>
            <person name="Kerfeld C."/>
        </authorList>
    </citation>
    <scope>NUCLEOTIDE SEQUENCE [LARGE SCALE GENOMIC DNA]</scope>
    <source>
        <strain evidence="1 2">PCC 7112</strain>
    </source>
</reference>
<proteinExistence type="predicted"/>
<dbReference type="EMBL" id="CP003614">
    <property type="protein sequence ID" value="AFZ07450.1"/>
    <property type="molecule type" value="Genomic_DNA"/>
</dbReference>
<organism evidence="1 2">
    <name type="scientific">Phormidium nigroviride PCC 7112</name>
    <dbReference type="NCBI Taxonomy" id="179408"/>
    <lineage>
        <taxon>Bacteria</taxon>
        <taxon>Bacillati</taxon>
        <taxon>Cyanobacteriota</taxon>
        <taxon>Cyanophyceae</taxon>
        <taxon>Oscillatoriophycideae</taxon>
        <taxon>Oscillatoriales</taxon>
        <taxon>Oscillatoriaceae</taxon>
        <taxon>Phormidium</taxon>
    </lineage>
</organism>
<evidence type="ECO:0000313" key="1">
    <source>
        <dbReference type="EMBL" id="AFZ07450.1"/>
    </source>
</evidence>
<keyword evidence="2" id="KW-1185">Reference proteome</keyword>
<dbReference type="KEGG" id="oni:Osc7112_3056"/>
<accession>K9VJN6</accession>
<gene>
    <name evidence="1" type="ORF">Osc7112_3056</name>
</gene>
<dbReference type="AlphaFoldDB" id="K9VJN6"/>
<name>K9VJN6_9CYAN</name>
<protein>
    <submittedName>
        <fullName evidence="1">Uncharacterized protein</fullName>
    </submittedName>
</protein>
<dbReference type="Proteomes" id="UP000010478">
    <property type="component" value="Chromosome"/>
</dbReference>